<comment type="caution">
    <text evidence="2">The sequence shown here is derived from an EMBL/GenBank/DDBJ whole genome shotgun (WGS) entry which is preliminary data.</text>
</comment>
<dbReference type="Proteomes" id="UP001262032">
    <property type="component" value="Unassembled WGS sequence"/>
</dbReference>
<proteinExistence type="predicted"/>
<feature type="transmembrane region" description="Helical" evidence="1">
    <location>
        <begin position="52"/>
        <end position="75"/>
    </location>
</feature>
<evidence type="ECO:0000313" key="2">
    <source>
        <dbReference type="EMBL" id="MDR7166075.1"/>
    </source>
</evidence>
<dbReference type="RefSeq" id="WP_310114641.1">
    <property type="nucleotide sequence ID" value="NZ_JAVDTN010000026.1"/>
</dbReference>
<evidence type="ECO:0000313" key="3">
    <source>
        <dbReference type="Proteomes" id="UP001262032"/>
    </source>
</evidence>
<dbReference type="EMBL" id="JAVDWN010000026">
    <property type="protein sequence ID" value="MDR7166075.1"/>
    <property type="molecule type" value="Genomic_DNA"/>
</dbReference>
<organism evidence="2 3">
    <name type="scientific">Pseudarthrobacter oxydans</name>
    <name type="common">Arthrobacter oxydans</name>
    <dbReference type="NCBI Taxonomy" id="1671"/>
    <lineage>
        <taxon>Bacteria</taxon>
        <taxon>Bacillati</taxon>
        <taxon>Actinomycetota</taxon>
        <taxon>Actinomycetes</taxon>
        <taxon>Micrococcales</taxon>
        <taxon>Micrococcaceae</taxon>
        <taxon>Pseudarthrobacter</taxon>
    </lineage>
</organism>
<protein>
    <recommendedName>
        <fullName evidence="4">Phage holin family protein</fullName>
    </recommendedName>
</protein>
<keyword evidence="1" id="KW-0812">Transmembrane</keyword>
<sequence>MSQDFEDSKSRELDLENYLRHVRSDVMETKLKQDLERKVESIARSNAQTSTITAFAGVSLALLTALVTTNLGWASVWSNAVLVYFLGFGYISGIFLIGYAAVQQRDGRRRALQYERQAKKSLESQIELMRGEDDLQRIRAEIKSSKGKWTGSVG</sequence>
<gene>
    <name evidence="2" type="ORF">J2X12_004129</name>
</gene>
<evidence type="ECO:0000256" key="1">
    <source>
        <dbReference type="SAM" id="Phobius"/>
    </source>
</evidence>
<accession>A0AAW8NI59</accession>
<keyword evidence="1" id="KW-0472">Membrane</keyword>
<feature type="transmembrane region" description="Helical" evidence="1">
    <location>
        <begin position="81"/>
        <end position="102"/>
    </location>
</feature>
<keyword evidence="1" id="KW-1133">Transmembrane helix</keyword>
<evidence type="ECO:0008006" key="4">
    <source>
        <dbReference type="Google" id="ProtNLM"/>
    </source>
</evidence>
<name>A0AAW8NI59_PSEOX</name>
<dbReference type="AlphaFoldDB" id="A0AAW8NI59"/>
<reference evidence="2" key="1">
    <citation type="submission" date="2023-07" db="EMBL/GenBank/DDBJ databases">
        <title>Sorghum-associated microbial communities from plants grown in Nebraska, USA.</title>
        <authorList>
            <person name="Schachtman D."/>
        </authorList>
    </citation>
    <scope>NUCLEOTIDE SEQUENCE</scope>
    <source>
        <strain evidence="2">BE261</strain>
    </source>
</reference>
<dbReference type="GeneID" id="97424548"/>